<dbReference type="RefSeq" id="WP_230742929.1">
    <property type="nucleotide sequence ID" value="NZ_PGCK01000013.1"/>
</dbReference>
<keyword evidence="2" id="KW-1185">Reference proteome</keyword>
<reference evidence="1 2" key="1">
    <citation type="submission" date="2017-11" db="EMBL/GenBank/DDBJ databases">
        <title>Isolation and Characterization of Family Methanocellaceae Species from Potential Methane Hydrate Area Offshore Southwestern Taiwan.</title>
        <authorList>
            <person name="Zhang W.-L."/>
            <person name="Chen W.-C."/>
            <person name="Lai M.-C."/>
            <person name="Chen S.-C."/>
        </authorList>
    </citation>
    <scope>NUCLEOTIDE SEQUENCE [LARGE SCALE GENOMIC DNA]</scope>
    <source>
        <strain evidence="1 2">CWC-04</strain>
    </source>
</reference>
<evidence type="ECO:0000313" key="2">
    <source>
        <dbReference type="Proteomes" id="UP001320159"/>
    </source>
</evidence>
<sequence length="180" mass="20803">MEDMIKTKKRGRQTSWKNNVEDDLKGILDKKGVIGAFLISKNGETVSQVFQETLKHKEGGLMQFVKKVVPAIINMRNVPLRRTIFETKDGSVIFHHTENGIVGCVLDKDYDLITIMLDVRMAGELIDSHLNNDELDQDERDIILRENRDEFRTLNSELLTEIEKHFGYNMTEALIQRTVR</sequence>
<proteinExistence type="predicted"/>
<dbReference type="EMBL" id="PGCK01000013">
    <property type="protein sequence ID" value="MCD1296066.1"/>
    <property type="molecule type" value="Genomic_DNA"/>
</dbReference>
<dbReference type="Proteomes" id="UP001320159">
    <property type="component" value="Unassembled WGS sequence"/>
</dbReference>
<accession>A0AAP2W8I2</accession>
<comment type="caution">
    <text evidence="1">The sequence shown here is derived from an EMBL/GenBank/DDBJ whole genome shotgun (WGS) entry which is preliminary data.</text>
</comment>
<gene>
    <name evidence="1" type="ORF">CUJ83_13765</name>
</gene>
<evidence type="ECO:0000313" key="1">
    <source>
        <dbReference type="EMBL" id="MCD1296066.1"/>
    </source>
</evidence>
<dbReference type="AlphaFoldDB" id="A0AAP2W8I2"/>
<organism evidence="1 2">
    <name type="scientific">Methanooceanicella nereidis</name>
    <dbReference type="NCBI Taxonomy" id="2052831"/>
    <lineage>
        <taxon>Archaea</taxon>
        <taxon>Methanobacteriati</taxon>
        <taxon>Methanobacteriota</taxon>
        <taxon>Stenosarchaea group</taxon>
        <taxon>Methanomicrobia</taxon>
        <taxon>Methanocellales</taxon>
        <taxon>Methanocellaceae</taxon>
        <taxon>Methanooceanicella</taxon>
    </lineage>
</organism>
<name>A0AAP2W8I2_9EURY</name>
<protein>
    <submittedName>
        <fullName evidence="1">Uncharacterized protein</fullName>
    </submittedName>
</protein>